<dbReference type="SUPFAM" id="SSF46689">
    <property type="entry name" value="Homeodomain-like"/>
    <property type="match status" value="1"/>
</dbReference>
<dbReference type="AlphaFoldDB" id="A0A099KHN6"/>
<evidence type="ECO:0000313" key="6">
    <source>
        <dbReference type="EMBL" id="KGJ90319.1"/>
    </source>
</evidence>
<feature type="transmembrane region" description="Helical" evidence="4">
    <location>
        <begin position="183"/>
        <end position="202"/>
    </location>
</feature>
<dbReference type="EMBL" id="JQED01000035">
    <property type="protein sequence ID" value="KGJ90319.1"/>
    <property type="molecule type" value="Genomic_DNA"/>
</dbReference>
<evidence type="ECO:0000256" key="2">
    <source>
        <dbReference type="ARBA" id="ARBA00023125"/>
    </source>
</evidence>
<keyword evidence="1" id="KW-0805">Transcription regulation</keyword>
<evidence type="ECO:0000256" key="1">
    <source>
        <dbReference type="ARBA" id="ARBA00023015"/>
    </source>
</evidence>
<protein>
    <submittedName>
        <fullName evidence="6">Transcriptional regulator with only HTH domain, AraC family</fullName>
    </submittedName>
</protein>
<dbReference type="Proteomes" id="UP000029843">
    <property type="component" value="Unassembled WGS sequence"/>
</dbReference>
<feature type="transmembrane region" description="Helical" evidence="4">
    <location>
        <begin position="6"/>
        <end position="28"/>
    </location>
</feature>
<dbReference type="GO" id="GO:0003700">
    <property type="term" value="F:DNA-binding transcription factor activity"/>
    <property type="evidence" value="ECO:0007669"/>
    <property type="project" value="InterPro"/>
</dbReference>
<evidence type="ECO:0000313" key="7">
    <source>
        <dbReference type="Proteomes" id="UP000029843"/>
    </source>
</evidence>
<gene>
    <name evidence="6" type="ORF">ND2E_3467</name>
</gene>
<sequence length="341" mass="39071">MDPLNFVNLIQSALAATGILGGLLLWLTKTKEFKGIAFLLFTIALGSCINILEETGLTREIYLISPVFIMLFGPMTYLAAKLLIDKELNKVQWWHLFPVIPLLFFTSYTYLVIGIGTVWRFAYAFLTITLLLKYKQTMDEERSDSEDFSLNWLVWILAVTTMFNLIDLIRLNVQQIIPYELNVLGQGINNAIWLVVVMIITIKLQSQQKIPKITEKPTAPDTIKHSTKNDYSSLFEELDKLITLNQWFLKPRLTLNDLSVLTGLQTRDISRAINVITEKSFNEYINNYRVNYVFTTIEKNTEKTLSDIAADAGFSSKASFNKVFKEISGMTPTEYKCRKEV</sequence>
<keyword evidence="4" id="KW-0472">Membrane</keyword>
<dbReference type="Gene3D" id="1.10.10.60">
    <property type="entry name" value="Homeodomain-like"/>
    <property type="match status" value="1"/>
</dbReference>
<proteinExistence type="predicted"/>
<dbReference type="PANTHER" id="PTHR43280">
    <property type="entry name" value="ARAC-FAMILY TRANSCRIPTIONAL REGULATOR"/>
    <property type="match status" value="1"/>
</dbReference>
<dbReference type="InterPro" id="IPR009057">
    <property type="entry name" value="Homeodomain-like_sf"/>
</dbReference>
<dbReference type="PANTHER" id="PTHR43280:SF29">
    <property type="entry name" value="ARAC-FAMILY TRANSCRIPTIONAL REGULATOR"/>
    <property type="match status" value="1"/>
</dbReference>
<comment type="caution">
    <text evidence="6">The sequence shown here is derived from an EMBL/GenBank/DDBJ whole genome shotgun (WGS) entry which is preliminary data.</text>
</comment>
<keyword evidence="4" id="KW-0812">Transmembrane</keyword>
<dbReference type="PATRIC" id="fig|28229.4.peg.2615"/>
<dbReference type="InterPro" id="IPR020449">
    <property type="entry name" value="Tscrpt_reg_AraC-type_HTH"/>
</dbReference>
<feature type="transmembrane region" description="Helical" evidence="4">
    <location>
        <begin position="64"/>
        <end position="84"/>
    </location>
</feature>
<reference evidence="6 7" key="1">
    <citation type="submission" date="2014-08" db="EMBL/GenBank/DDBJ databases">
        <title>Genomic and Phenotypic Diversity of Colwellia psychrerythraea strains from Disparate Marine Basins.</title>
        <authorList>
            <person name="Techtmann S.M."/>
            <person name="Stelling S.C."/>
            <person name="Utturkar S.M."/>
            <person name="Alshibli N."/>
            <person name="Harris A."/>
            <person name="Brown S.D."/>
            <person name="Hazen T.C."/>
        </authorList>
    </citation>
    <scope>NUCLEOTIDE SEQUENCE [LARGE SCALE GENOMIC DNA]</scope>
    <source>
        <strain evidence="6 7">ND2E</strain>
    </source>
</reference>
<keyword evidence="2" id="KW-0238">DNA-binding</keyword>
<evidence type="ECO:0000256" key="4">
    <source>
        <dbReference type="SAM" id="Phobius"/>
    </source>
</evidence>
<dbReference type="Pfam" id="PF12833">
    <property type="entry name" value="HTH_18"/>
    <property type="match status" value="1"/>
</dbReference>
<keyword evidence="4" id="KW-1133">Transmembrane helix</keyword>
<accession>A0A099KHN6</accession>
<evidence type="ECO:0000256" key="3">
    <source>
        <dbReference type="ARBA" id="ARBA00023163"/>
    </source>
</evidence>
<organism evidence="6 7">
    <name type="scientific">Colwellia psychrerythraea</name>
    <name type="common">Vibrio psychroerythus</name>
    <dbReference type="NCBI Taxonomy" id="28229"/>
    <lineage>
        <taxon>Bacteria</taxon>
        <taxon>Pseudomonadati</taxon>
        <taxon>Pseudomonadota</taxon>
        <taxon>Gammaproteobacteria</taxon>
        <taxon>Alteromonadales</taxon>
        <taxon>Colwelliaceae</taxon>
        <taxon>Colwellia</taxon>
    </lineage>
</organism>
<dbReference type="InterPro" id="IPR018060">
    <property type="entry name" value="HTH_AraC"/>
</dbReference>
<feature type="transmembrane region" description="Helical" evidence="4">
    <location>
        <begin position="35"/>
        <end position="52"/>
    </location>
</feature>
<keyword evidence="3" id="KW-0804">Transcription</keyword>
<feature type="domain" description="HTH araC/xylS-type" evidence="5">
    <location>
        <begin position="239"/>
        <end position="338"/>
    </location>
</feature>
<dbReference type="RefSeq" id="WP_033094314.1">
    <property type="nucleotide sequence ID" value="NZ_JQED01000035.1"/>
</dbReference>
<dbReference type="PROSITE" id="PS01124">
    <property type="entry name" value="HTH_ARAC_FAMILY_2"/>
    <property type="match status" value="1"/>
</dbReference>
<name>A0A099KHN6_COLPS</name>
<dbReference type="SMART" id="SM00342">
    <property type="entry name" value="HTH_ARAC"/>
    <property type="match status" value="1"/>
</dbReference>
<evidence type="ECO:0000259" key="5">
    <source>
        <dbReference type="PROSITE" id="PS01124"/>
    </source>
</evidence>
<dbReference type="PRINTS" id="PR00032">
    <property type="entry name" value="HTHARAC"/>
</dbReference>
<feature type="transmembrane region" description="Helical" evidence="4">
    <location>
        <begin position="91"/>
        <end position="111"/>
    </location>
</feature>
<feature type="transmembrane region" description="Helical" evidence="4">
    <location>
        <begin position="152"/>
        <end position="171"/>
    </location>
</feature>
<dbReference type="GO" id="GO:0043565">
    <property type="term" value="F:sequence-specific DNA binding"/>
    <property type="evidence" value="ECO:0007669"/>
    <property type="project" value="InterPro"/>
</dbReference>
<dbReference type="OrthoDB" id="345413at2"/>